<keyword evidence="2" id="KW-0812">Transmembrane</keyword>
<dbReference type="AlphaFoldDB" id="A0AAV6WIB2"/>
<evidence type="ECO:0000313" key="5">
    <source>
        <dbReference type="Proteomes" id="UP000826271"/>
    </source>
</evidence>
<evidence type="ECO:0000313" key="4">
    <source>
        <dbReference type="EMBL" id="KAG8367157.1"/>
    </source>
</evidence>
<feature type="transmembrane region" description="Helical" evidence="2">
    <location>
        <begin position="451"/>
        <end position="471"/>
    </location>
</feature>
<keyword evidence="2" id="KW-0472">Membrane</keyword>
<evidence type="ECO:0000259" key="3">
    <source>
        <dbReference type="Pfam" id="PF13962"/>
    </source>
</evidence>
<dbReference type="PROSITE" id="PS50088">
    <property type="entry name" value="ANK_REPEAT"/>
    <property type="match status" value="1"/>
</dbReference>
<reference evidence="4" key="1">
    <citation type="submission" date="2019-10" db="EMBL/GenBank/DDBJ databases">
        <authorList>
            <person name="Zhang R."/>
            <person name="Pan Y."/>
            <person name="Wang J."/>
            <person name="Ma R."/>
            <person name="Yu S."/>
        </authorList>
    </citation>
    <scope>NUCLEOTIDE SEQUENCE</scope>
    <source>
        <strain evidence="4">LA-IB0</strain>
        <tissue evidence="4">Leaf</tissue>
    </source>
</reference>
<protein>
    <recommendedName>
        <fullName evidence="3">PGG domain-containing protein</fullName>
    </recommendedName>
</protein>
<dbReference type="InterPro" id="IPR002110">
    <property type="entry name" value="Ankyrin_rpt"/>
</dbReference>
<dbReference type="InterPro" id="IPR026961">
    <property type="entry name" value="PGG_dom"/>
</dbReference>
<organism evidence="4 5">
    <name type="scientific">Buddleja alternifolia</name>
    <dbReference type="NCBI Taxonomy" id="168488"/>
    <lineage>
        <taxon>Eukaryota</taxon>
        <taxon>Viridiplantae</taxon>
        <taxon>Streptophyta</taxon>
        <taxon>Embryophyta</taxon>
        <taxon>Tracheophyta</taxon>
        <taxon>Spermatophyta</taxon>
        <taxon>Magnoliopsida</taxon>
        <taxon>eudicotyledons</taxon>
        <taxon>Gunneridae</taxon>
        <taxon>Pentapetalae</taxon>
        <taxon>asterids</taxon>
        <taxon>lamiids</taxon>
        <taxon>Lamiales</taxon>
        <taxon>Scrophulariaceae</taxon>
        <taxon>Buddlejeae</taxon>
        <taxon>Buddleja</taxon>
    </lineage>
</organism>
<proteinExistence type="predicted"/>
<feature type="transmembrane region" description="Helical" evidence="2">
    <location>
        <begin position="491"/>
        <end position="517"/>
    </location>
</feature>
<sequence>MASSIPSNVQNQSLSTIFVGNIQCIKLQGDKKTNNYNIWKDQMICLLESQDLLGFIDGTALQPLRNFITQGLDESSKNTTREFDEMGDKELADEEHKINPEYVMWRRRDRLVKAWIICSLTEEVMSIVVDSDTARDVWIELEMEFSKPQVDTSAPEDAETGKDFNQYLELYRAALRADWHMAERVLMKDKDAAKARINTSFETALHIAVMAKNANNFVSKLVDFMPNASLAYEDHLGNTALHATATAGNIEIGNILINRNPDLLYIANRENRYPVHEAAQSAKRHVLVYFLSVTKEPAPYKGEVGLDLLISIIIADFFDLAFDLVNKYPYLATLHHRNKSALKAMAGKSSAFRSGHSFSFWERYIYNDIWDNSGNSLLHLCATLAPPHKLNLVSGAALQMQTELQWFKEIENFVPPYAREKENDAGETPHLIFTEEHKELKKDGEKWMRNTASSCILVAALIATVVFAAAITIPGGNDQFIGVPIWSKQTAFIIFAVSDAISLFTSTTSLLLFLSLWTSRYAEEDFLYVLPKRLSIGLLTLFLSITFMMVAFSATVYLVFGQRKAWVLIPVSALACFPVTSFVLLQFPLLVDVISSTYGPGIFGKKSDKPFY</sequence>
<feature type="repeat" description="ANK" evidence="1">
    <location>
        <begin position="236"/>
        <end position="268"/>
    </location>
</feature>
<gene>
    <name evidence="4" type="ORF">BUALT_Bualt16G0043400</name>
</gene>
<dbReference type="GO" id="GO:0016020">
    <property type="term" value="C:membrane"/>
    <property type="evidence" value="ECO:0007669"/>
    <property type="project" value="TreeGrafter"/>
</dbReference>
<dbReference type="SMART" id="SM00248">
    <property type="entry name" value="ANK"/>
    <property type="match status" value="3"/>
</dbReference>
<dbReference type="Gene3D" id="1.25.40.20">
    <property type="entry name" value="Ankyrin repeat-containing domain"/>
    <property type="match status" value="1"/>
</dbReference>
<dbReference type="EMBL" id="WHWC01000016">
    <property type="protein sequence ID" value="KAG8367157.1"/>
    <property type="molecule type" value="Genomic_DNA"/>
</dbReference>
<dbReference type="SUPFAM" id="SSF48403">
    <property type="entry name" value="Ankyrin repeat"/>
    <property type="match status" value="1"/>
</dbReference>
<dbReference type="PANTHER" id="PTHR24177">
    <property type="entry name" value="CASKIN"/>
    <property type="match status" value="1"/>
</dbReference>
<keyword evidence="2" id="KW-1133">Transmembrane helix</keyword>
<feature type="transmembrane region" description="Helical" evidence="2">
    <location>
        <begin position="538"/>
        <end position="560"/>
    </location>
</feature>
<accession>A0AAV6WIB2</accession>
<comment type="caution">
    <text evidence="4">The sequence shown here is derived from an EMBL/GenBank/DDBJ whole genome shotgun (WGS) entry which is preliminary data.</text>
</comment>
<keyword evidence="1" id="KW-0040">ANK repeat</keyword>
<dbReference type="InterPro" id="IPR036770">
    <property type="entry name" value="Ankyrin_rpt-contain_sf"/>
</dbReference>
<dbReference type="PROSITE" id="PS50297">
    <property type="entry name" value="ANK_REP_REGION"/>
    <property type="match status" value="1"/>
</dbReference>
<feature type="transmembrane region" description="Helical" evidence="2">
    <location>
        <begin position="566"/>
        <end position="585"/>
    </location>
</feature>
<dbReference type="Pfam" id="PF12796">
    <property type="entry name" value="Ank_2"/>
    <property type="match status" value="1"/>
</dbReference>
<evidence type="ECO:0000256" key="2">
    <source>
        <dbReference type="SAM" id="Phobius"/>
    </source>
</evidence>
<feature type="domain" description="PGG" evidence="3">
    <location>
        <begin position="445"/>
        <end position="559"/>
    </location>
</feature>
<keyword evidence="5" id="KW-1185">Reference proteome</keyword>
<name>A0AAV6WIB2_9LAMI</name>
<dbReference type="Pfam" id="PF13962">
    <property type="entry name" value="PGG"/>
    <property type="match status" value="1"/>
</dbReference>
<evidence type="ECO:0000256" key="1">
    <source>
        <dbReference type="PROSITE-ProRule" id="PRU00023"/>
    </source>
</evidence>
<dbReference type="Proteomes" id="UP000826271">
    <property type="component" value="Unassembled WGS sequence"/>
</dbReference>
<dbReference type="PANTHER" id="PTHR24177:SF435">
    <property type="entry name" value="ANKYRIN REPEAT-CONTAINING PROTEIN NPR4-LIKE"/>
    <property type="match status" value="1"/>
</dbReference>